<dbReference type="InterPro" id="IPR045065">
    <property type="entry name" value="XPO1/5"/>
</dbReference>
<dbReference type="GO" id="GO:0005634">
    <property type="term" value="C:nucleus"/>
    <property type="evidence" value="ECO:0007669"/>
    <property type="project" value="TreeGrafter"/>
</dbReference>
<dbReference type="SUPFAM" id="SSF48371">
    <property type="entry name" value="ARM repeat"/>
    <property type="match status" value="1"/>
</dbReference>
<organism evidence="2 3">
    <name type="scientific">Diploptera punctata</name>
    <name type="common">Pacific beetle cockroach</name>
    <dbReference type="NCBI Taxonomy" id="6984"/>
    <lineage>
        <taxon>Eukaryota</taxon>
        <taxon>Metazoa</taxon>
        <taxon>Ecdysozoa</taxon>
        <taxon>Arthropoda</taxon>
        <taxon>Hexapoda</taxon>
        <taxon>Insecta</taxon>
        <taxon>Pterygota</taxon>
        <taxon>Neoptera</taxon>
        <taxon>Polyneoptera</taxon>
        <taxon>Dictyoptera</taxon>
        <taxon>Blattodea</taxon>
        <taxon>Blaberoidea</taxon>
        <taxon>Blaberidae</taxon>
        <taxon>Diplopterinae</taxon>
        <taxon>Diploptera</taxon>
    </lineage>
</organism>
<name>A0AAD7ZLY5_DIPPU</name>
<dbReference type="AlphaFoldDB" id="A0AAD7ZLY5"/>
<evidence type="ECO:0000313" key="2">
    <source>
        <dbReference type="EMBL" id="KAJ9583085.1"/>
    </source>
</evidence>
<reference evidence="2" key="2">
    <citation type="submission" date="2023-05" db="EMBL/GenBank/DDBJ databases">
        <authorList>
            <person name="Fouks B."/>
        </authorList>
    </citation>
    <scope>NUCLEOTIDE SEQUENCE</scope>
    <source>
        <strain evidence="2">Stay&amp;Tobe</strain>
        <tissue evidence="2">Testes</tissue>
    </source>
</reference>
<comment type="caution">
    <text evidence="2">The sequence shown here is derived from an EMBL/GenBank/DDBJ whole genome shotgun (WGS) entry which is preliminary data.</text>
</comment>
<dbReference type="GO" id="GO:0003723">
    <property type="term" value="F:RNA binding"/>
    <property type="evidence" value="ECO:0007669"/>
    <property type="project" value="TreeGrafter"/>
</dbReference>
<accession>A0AAD7ZLY5</accession>
<dbReference type="GO" id="GO:0006611">
    <property type="term" value="P:protein export from nucleus"/>
    <property type="evidence" value="ECO:0007669"/>
    <property type="project" value="InterPro"/>
</dbReference>
<dbReference type="InterPro" id="IPR011989">
    <property type="entry name" value="ARM-like"/>
</dbReference>
<dbReference type="PANTHER" id="PTHR11223">
    <property type="entry name" value="EXPORTIN 1/5"/>
    <property type="match status" value="1"/>
</dbReference>
<dbReference type="GO" id="GO:0005049">
    <property type="term" value="F:nuclear export signal receptor activity"/>
    <property type="evidence" value="ECO:0007669"/>
    <property type="project" value="InterPro"/>
</dbReference>
<dbReference type="EMBL" id="JASPKZ010007675">
    <property type="protein sequence ID" value="KAJ9583085.1"/>
    <property type="molecule type" value="Genomic_DNA"/>
</dbReference>
<dbReference type="InterPro" id="IPR045478">
    <property type="entry name" value="Exportin-5_C"/>
</dbReference>
<keyword evidence="3" id="KW-1185">Reference proteome</keyword>
<dbReference type="GO" id="GO:0042565">
    <property type="term" value="C:RNA nuclear export complex"/>
    <property type="evidence" value="ECO:0007669"/>
    <property type="project" value="TreeGrafter"/>
</dbReference>
<dbReference type="InterPro" id="IPR016024">
    <property type="entry name" value="ARM-type_fold"/>
</dbReference>
<proteinExistence type="predicted"/>
<evidence type="ECO:0000259" key="1">
    <source>
        <dbReference type="Pfam" id="PF19273"/>
    </source>
</evidence>
<dbReference type="GO" id="GO:0006405">
    <property type="term" value="P:RNA export from nucleus"/>
    <property type="evidence" value="ECO:0007669"/>
    <property type="project" value="TreeGrafter"/>
</dbReference>
<sequence length="877" mass="99002">VLTGLGTQICTLWGKDDGLMTRPANFSIYLDAILTFSKHPSLTIVFYVNSLWISLFRHEHISKDEVFLTFVPKWVACTAPKITRSDHCKNTHAHDIEAYACMDCDSEEEFMQFFNIGRSELLQTFRQATLVAPLITFAYVEEWLAVRIQRSMLEQGVECNYQSPTYLEWEALSQVLESVLSRILIPTERPSVSSGLRLLEICLNFEPSDPLLLSTLLSCISALFVFLSMTTAESSATLLSRVLDKIFAALIFSQPGQAKDSRSRVVKKVRMHAASLMVKIAQKYPLLLLPLFDQIYITVQGLSKDPEQLSKLERVTLQEALLLISNHFCDYERQMRFIAEVIGSGAEEFIALSSKAFKSPRDFMTFVGLDQPPVEPSSDDVNGQNRSQMMFYVNLFMAILKRCSWPDDPDKANRGGFVVYYTETGNPVCRNPAAPHIIPLISHFFTLLKVFNGLWTPEALAALSEGYKAAHSMLDLDRSNVLGYPSKPTLGDHMDVSHPRAQTPLERMQHFLSMVNDATYHTLGSAGPSLGRDFYTMEGLAQNISMTMFSNLDVVPDYRLRQLVRAFLKPFVCSCPSVCYESVLLPVLGYICPYMFNRLNKKWQYITQLYESGSLDEENTDTQEMLEDMLNRTITREYLDVLKVVLVGGSSEIPYNAMEQDDMECTRTNTAAIQAEVMSELGTLVLRNEATCQPISLCVLRALCWNDSKASMQATYLAGPMVRQLSSDGSLTPDVAAHIMTSVLQALQLHGQHEANQGSLLVLGVQLYEILRPTFPNIIEVMNQIPNCSLQELQKLDEKILSTNQKGNKLEKAKKDIFRRLTSQLVGQSMGQLFRKEVRIIDLPKLEVPRRQKPARVDESNDIGLCKLFKQRKIMSS</sequence>
<gene>
    <name evidence="2" type="ORF">L9F63_022574</name>
</gene>
<dbReference type="Proteomes" id="UP001233999">
    <property type="component" value="Unassembled WGS sequence"/>
</dbReference>
<evidence type="ECO:0000313" key="3">
    <source>
        <dbReference type="Proteomes" id="UP001233999"/>
    </source>
</evidence>
<feature type="non-terminal residue" evidence="2">
    <location>
        <position position="1"/>
    </location>
</feature>
<protein>
    <recommendedName>
        <fullName evidence="1">Exportin-5 C-terminal domain-containing protein</fullName>
    </recommendedName>
</protein>
<feature type="domain" description="Exportin-5 C-terminal" evidence="1">
    <location>
        <begin position="2"/>
        <end position="830"/>
    </location>
</feature>
<dbReference type="Pfam" id="PF19273">
    <property type="entry name" value="Exportin-5"/>
    <property type="match status" value="1"/>
</dbReference>
<reference evidence="2" key="1">
    <citation type="journal article" date="2023" name="IScience">
        <title>Live-bearing cockroach genome reveals convergent evolutionary mechanisms linked to viviparity in insects and beyond.</title>
        <authorList>
            <person name="Fouks B."/>
            <person name="Harrison M.C."/>
            <person name="Mikhailova A.A."/>
            <person name="Marchal E."/>
            <person name="English S."/>
            <person name="Carruthers M."/>
            <person name="Jennings E.C."/>
            <person name="Chiamaka E.L."/>
            <person name="Frigard R.A."/>
            <person name="Pippel M."/>
            <person name="Attardo G.M."/>
            <person name="Benoit J.B."/>
            <person name="Bornberg-Bauer E."/>
            <person name="Tobe S.S."/>
        </authorList>
    </citation>
    <scope>NUCLEOTIDE SEQUENCE</scope>
    <source>
        <strain evidence="2">Stay&amp;Tobe</strain>
    </source>
</reference>
<dbReference type="PANTHER" id="PTHR11223:SF3">
    <property type="entry name" value="EXPORTIN-5"/>
    <property type="match status" value="1"/>
</dbReference>
<dbReference type="GO" id="GO:0005737">
    <property type="term" value="C:cytoplasm"/>
    <property type="evidence" value="ECO:0007669"/>
    <property type="project" value="TreeGrafter"/>
</dbReference>
<dbReference type="Gene3D" id="1.25.10.10">
    <property type="entry name" value="Leucine-rich Repeat Variant"/>
    <property type="match status" value="1"/>
</dbReference>